<evidence type="ECO:0000313" key="2">
    <source>
        <dbReference type="EnsemblPlants" id="AES66945"/>
    </source>
</evidence>
<proteinExistence type="predicted"/>
<name>G7IM59_MEDTR</name>
<dbReference type="Proteomes" id="UP000002051">
    <property type="component" value="Chromosome 2"/>
</dbReference>
<evidence type="ECO:0000313" key="3">
    <source>
        <dbReference type="Proteomes" id="UP000002051"/>
    </source>
</evidence>
<protein>
    <submittedName>
        <fullName evidence="1">PLATZ transcription factor family protein</fullName>
    </submittedName>
</protein>
<reference evidence="2" key="3">
    <citation type="submission" date="2015-04" db="UniProtKB">
        <authorList>
            <consortium name="EnsemblPlants"/>
        </authorList>
    </citation>
    <scope>IDENTIFICATION</scope>
    <source>
        <strain evidence="2">cv. Jemalong A17</strain>
    </source>
</reference>
<organism evidence="1 3">
    <name type="scientific">Medicago truncatula</name>
    <name type="common">Barrel medic</name>
    <name type="synonym">Medicago tribuloides</name>
    <dbReference type="NCBI Taxonomy" id="3880"/>
    <lineage>
        <taxon>Eukaryota</taxon>
        <taxon>Viridiplantae</taxon>
        <taxon>Streptophyta</taxon>
        <taxon>Embryophyta</taxon>
        <taxon>Tracheophyta</taxon>
        <taxon>Spermatophyta</taxon>
        <taxon>Magnoliopsida</taxon>
        <taxon>eudicotyledons</taxon>
        <taxon>Gunneridae</taxon>
        <taxon>Pentapetalae</taxon>
        <taxon>rosids</taxon>
        <taxon>fabids</taxon>
        <taxon>Fabales</taxon>
        <taxon>Fabaceae</taxon>
        <taxon>Papilionoideae</taxon>
        <taxon>50 kb inversion clade</taxon>
        <taxon>NPAAA clade</taxon>
        <taxon>Hologalegina</taxon>
        <taxon>IRL clade</taxon>
        <taxon>Trifolieae</taxon>
        <taxon>Medicago</taxon>
    </lineage>
</organism>
<accession>G7IM59</accession>
<dbReference type="HOGENOM" id="CLU_2530867_0_0_1"/>
<evidence type="ECO:0000313" key="1">
    <source>
        <dbReference type="EMBL" id="AES66945.1"/>
    </source>
</evidence>
<keyword evidence="3" id="KW-1185">Reference proteome</keyword>
<dbReference type="Pfam" id="PF04640">
    <property type="entry name" value="PLATZ"/>
    <property type="match status" value="1"/>
</dbReference>
<dbReference type="EnsemblPlants" id="AES66945">
    <property type="protein sequence ID" value="AES66945"/>
    <property type="gene ID" value="MTR_2g083720"/>
</dbReference>
<sequence length="84" mass="9745">MDMMVMPRLKNLLACEVHPNESKNERSSYTDVIKTIEIYKHLDIPGIQMYVISNFTTVFINKRLFPQSMRNKIGIIGCSGDYFV</sequence>
<reference evidence="1 3" key="2">
    <citation type="journal article" date="2014" name="BMC Genomics">
        <title>An improved genome release (version Mt4.0) for the model legume Medicago truncatula.</title>
        <authorList>
            <person name="Tang H."/>
            <person name="Krishnakumar V."/>
            <person name="Bidwell S."/>
            <person name="Rosen B."/>
            <person name="Chan A."/>
            <person name="Zhou S."/>
            <person name="Gentzbittel L."/>
            <person name="Childs K.L."/>
            <person name="Yandell M."/>
            <person name="Gundlach H."/>
            <person name="Mayer K.F."/>
            <person name="Schwartz D.C."/>
            <person name="Town C.D."/>
        </authorList>
    </citation>
    <scope>GENOME REANNOTATION</scope>
    <source>
        <strain evidence="2 3">cv. Jemalong A17</strain>
    </source>
</reference>
<dbReference type="InterPro" id="IPR006734">
    <property type="entry name" value="PLATZ"/>
</dbReference>
<dbReference type="AlphaFoldDB" id="G7IM59"/>
<dbReference type="PaxDb" id="3880-AES66945"/>
<reference evidence="1 3" key="1">
    <citation type="journal article" date="2011" name="Nature">
        <title>The Medicago genome provides insight into the evolution of rhizobial symbioses.</title>
        <authorList>
            <person name="Young N.D."/>
            <person name="Debelle F."/>
            <person name="Oldroyd G.E."/>
            <person name="Geurts R."/>
            <person name="Cannon S.B."/>
            <person name="Udvardi M.K."/>
            <person name="Benedito V.A."/>
            <person name="Mayer K.F."/>
            <person name="Gouzy J."/>
            <person name="Schoof H."/>
            <person name="Van de Peer Y."/>
            <person name="Proost S."/>
            <person name="Cook D.R."/>
            <person name="Meyers B.C."/>
            <person name="Spannagl M."/>
            <person name="Cheung F."/>
            <person name="De Mita S."/>
            <person name="Krishnakumar V."/>
            <person name="Gundlach H."/>
            <person name="Zhou S."/>
            <person name="Mudge J."/>
            <person name="Bharti A.K."/>
            <person name="Murray J.D."/>
            <person name="Naoumkina M.A."/>
            <person name="Rosen B."/>
            <person name="Silverstein K.A."/>
            <person name="Tang H."/>
            <person name="Rombauts S."/>
            <person name="Zhao P.X."/>
            <person name="Zhou P."/>
            <person name="Barbe V."/>
            <person name="Bardou P."/>
            <person name="Bechner M."/>
            <person name="Bellec A."/>
            <person name="Berger A."/>
            <person name="Berges H."/>
            <person name="Bidwell S."/>
            <person name="Bisseling T."/>
            <person name="Choisne N."/>
            <person name="Couloux A."/>
            <person name="Denny R."/>
            <person name="Deshpande S."/>
            <person name="Dai X."/>
            <person name="Doyle J.J."/>
            <person name="Dudez A.M."/>
            <person name="Farmer A.D."/>
            <person name="Fouteau S."/>
            <person name="Franken C."/>
            <person name="Gibelin C."/>
            <person name="Gish J."/>
            <person name="Goldstein S."/>
            <person name="Gonzalez A.J."/>
            <person name="Green P.J."/>
            <person name="Hallab A."/>
            <person name="Hartog M."/>
            <person name="Hua A."/>
            <person name="Humphray S.J."/>
            <person name="Jeong D.H."/>
            <person name="Jing Y."/>
            <person name="Jocker A."/>
            <person name="Kenton S.M."/>
            <person name="Kim D.J."/>
            <person name="Klee K."/>
            <person name="Lai H."/>
            <person name="Lang C."/>
            <person name="Lin S."/>
            <person name="Macmil S.L."/>
            <person name="Magdelenat G."/>
            <person name="Matthews L."/>
            <person name="McCorrison J."/>
            <person name="Monaghan E.L."/>
            <person name="Mun J.H."/>
            <person name="Najar F.Z."/>
            <person name="Nicholson C."/>
            <person name="Noirot C."/>
            <person name="O'Bleness M."/>
            <person name="Paule C.R."/>
            <person name="Poulain J."/>
            <person name="Prion F."/>
            <person name="Qin B."/>
            <person name="Qu C."/>
            <person name="Retzel E.F."/>
            <person name="Riddle C."/>
            <person name="Sallet E."/>
            <person name="Samain S."/>
            <person name="Samson N."/>
            <person name="Sanders I."/>
            <person name="Saurat O."/>
            <person name="Scarpelli C."/>
            <person name="Schiex T."/>
            <person name="Segurens B."/>
            <person name="Severin A.J."/>
            <person name="Sherrier D.J."/>
            <person name="Shi R."/>
            <person name="Sims S."/>
            <person name="Singer S.R."/>
            <person name="Sinharoy S."/>
            <person name="Sterck L."/>
            <person name="Viollet A."/>
            <person name="Wang B.B."/>
            <person name="Wang K."/>
            <person name="Wang M."/>
            <person name="Wang X."/>
            <person name="Warfsmann J."/>
            <person name="Weissenbach J."/>
            <person name="White D.D."/>
            <person name="White J.D."/>
            <person name="Wiley G.B."/>
            <person name="Wincker P."/>
            <person name="Xing Y."/>
            <person name="Yang L."/>
            <person name="Yao Z."/>
            <person name="Ying F."/>
            <person name="Zhai J."/>
            <person name="Zhou L."/>
            <person name="Zuber A."/>
            <person name="Denarie J."/>
            <person name="Dixon R.A."/>
            <person name="May G.D."/>
            <person name="Schwartz D.C."/>
            <person name="Rogers J."/>
            <person name="Quetier F."/>
            <person name="Town C.D."/>
            <person name="Roe B.A."/>
        </authorList>
    </citation>
    <scope>NUCLEOTIDE SEQUENCE [LARGE SCALE GENOMIC DNA]</scope>
    <source>
        <strain evidence="1">A17</strain>
        <strain evidence="2 3">cv. Jemalong A17</strain>
    </source>
</reference>
<dbReference type="EMBL" id="CM001218">
    <property type="protein sequence ID" value="AES66945.1"/>
    <property type="molecule type" value="Genomic_DNA"/>
</dbReference>
<gene>
    <name evidence="1" type="ordered locus">MTR_2g083720</name>
</gene>